<protein>
    <recommendedName>
        <fullName evidence="4">Nucleoplasmin-like domain-containing protein</fullName>
    </recommendedName>
</protein>
<feature type="compositionally biased region" description="Polar residues" evidence="1">
    <location>
        <begin position="207"/>
        <end position="221"/>
    </location>
</feature>
<dbReference type="AlphaFoldDB" id="A0A1Y2I7I1"/>
<evidence type="ECO:0000256" key="1">
    <source>
        <dbReference type="SAM" id="MobiDB-lite"/>
    </source>
</evidence>
<sequence length="221" mass="24162">MTTWRTMSTRVAQVTPLGSDLGIADTYIWNIHTEDVLIRCRVNVLLSDEHGRRFLVCSDGALTDDIDAAEIRVPISACHFEKLSSTSLLCQFDDGGMLLCFGSAGPLDGFLRIVSSEGEPKLSPRSSNGHRSRDRASSYSDIDQEEMSTAISAYDSDESDSFDFDDGVSDVDDMADVGESETDELKVDVFEQVAQIPEIPQDLPLDTAQSATTTEITIKPP</sequence>
<name>A0A1Y2I7I1_TRAC3</name>
<feature type="region of interest" description="Disordered" evidence="1">
    <location>
        <begin position="198"/>
        <end position="221"/>
    </location>
</feature>
<gene>
    <name evidence="2" type="ORF">PYCCODRAFT_1429106</name>
</gene>
<feature type="compositionally biased region" description="Polar residues" evidence="1">
    <location>
        <begin position="137"/>
        <end position="151"/>
    </location>
</feature>
<feature type="region of interest" description="Disordered" evidence="1">
    <location>
        <begin position="118"/>
        <end position="181"/>
    </location>
</feature>
<accession>A0A1Y2I7I1</accession>
<evidence type="ECO:0000313" key="3">
    <source>
        <dbReference type="Proteomes" id="UP000193067"/>
    </source>
</evidence>
<proteinExistence type="predicted"/>
<dbReference type="EMBL" id="KZ084183">
    <property type="protein sequence ID" value="OSC96422.1"/>
    <property type="molecule type" value="Genomic_DNA"/>
</dbReference>
<feature type="compositionally biased region" description="Acidic residues" evidence="1">
    <location>
        <begin position="155"/>
        <end position="181"/>
    </location>
</feature>
<reference evidence="2 3" key="1">
    <citation type="journal article" date="2015" name="Biotechnol. Biofuels">
        <title>Enhanced degradation of softwood versus hardwood by the white-rot fungus Pycnoporus coccineus.</title>
        <authorList>
            <person name="Couturier M."/>
            <person name="Navarro D."/>
            <person name="Chevret D."/>
            <person name="Henrissat B."/>
            <person name="Piumi F."/>
            <person name="Ruiz-Duenas F.J."/>
            <person name="Martinez A.T."/>
            <person name="Grigoriev I.V."/>
            <person name="Riley R."/>
            <person name="Lipzen A."/>
            <person name="Berrin J.G."/>
            <person name="Master E.R."/>
            <person name="Rosso M.N."/>
        </authorList>
    </citation>
    <scope>NUCLEOTIDE SEQUENCE [LARGE SCALE GENOMIC DNA]</scope>
    <source>
        <strain evidence="2 3">BRFM310</strain>
    </source>
</reference>
<keyword evidence="3" id="KW-1185">Reference proteome</keyword>
<evidence type="ECO:0000313" key="2">
    <source>
        <dbReference type="EMBL" id="OSC96422.1"/>
    </source>
</evidence>
<organism evidence="2 3">
    <name type="scientific">Trametes coccinea (strain BRFM310)</name>
    <name type="common">Pycnoporus coccineus</name>
    <dbReference type="NCBI Taxonomy" id="1353009"/>
    <lineage>
        <taxon>Eukaryota</taxon>
        <taxon>Fungi</taxon>
        <taxon>Dikarya</taxon>
        <taxon>Basidiomycota</taxon>
        <taxon>Agaricomycotina</taxon>
        <taxon>Agaricomycetes</taxon>
        <taxon>Polyporales</taxon>
        <taxon>Polyporaceae</taxon>
        <taxon>Trametes</taxon>
    </lineage>
</organism>
<dbReference type="Proteomes" id="UP000193067">
    <property type="component" value="Unassembled WGS sequence"/>
</dbReference>
<evidence type="ECO:0008006" key="4">
    <source>
        <dbReference type="Google" id="ProtNLM"/>
    </source>
</evidence>